<comment type="function">
    <text evidence="8">Probably plays an important role in intracellular peptide degradation.</text>
</comment>
<dbReference type="NCBIfam" id="NF003450">
    <property type="entry name" value="PRK05015.1"/>
    <property type="match status" value="1"/>
</dbReference>
<dbReference type="PIRSF" id="PIRSF036388">
    <property type="entry name" value="Ctsl_amnpptdse_B"/>
    <property type="match status" value="1"/>
</dbReference>
<keyword evidence="11" id="KW-1185">Reference proteome</keyword>
<comment type="similarity">
    <text evidence="1 8">Belongs to the peptidase M17 family.</text>
</comment>
<dbReference type="Gene3D" id="3.40.630.10">
    <property type="entry name" value="Zn peptidases"/>
    <property type="match status" value="1"/>
</dbReference>
<evidence type="ECO:0000256" key="2">
    <source>
        <dbReference type="ARBA" id="ARBA00022438"/>
    </source>
</evidence>
<dbReference type="GO" id="GO:0004177">
    <property type="term" value="F:aminopeptidase activity"/>
    <property type="evidence" value="ECO:0007669"/>
    <property type="project" value="UniProtKB-KW"/>
</dbReference>
<organism evidence="10 11">
    <name type="scientific">Vibrio ostreicida</name>
    <dbReference type="NCBI Taxonomy" id="526588"/>
    <lineage>
        <taxon>Bacteria</taxon>
        <taxon>Pseudomonadati</taxon>
        <taxon>Pseudomonadota</taxon>
        <taxon>Gammaproteobacteria</taxon>
        <taxon>Vibrionales</taxon>
        <taxon>Vibrionaceae</taxon>
        <taxon>Vibrio</taxon>
    </lineage>
</organism>
<feature type="binding site" evidence="8">
    <location>
        <position position="196"/>
    </location>
    <ligand>
        <name>Mn(2+)</name>
        <dbReference type="ChEBI" id="CHEBI:29035"/>
        <label>2</label>
    </ligand>
</feature>
<evidence type="ECO:0000256" key="3">
    <source>
        <dbReference type="ARBA" id="ARBA00022490"/>
    </source>
</evidence>
<comment type="cofactor">
    <cofactor evidence="8">
        <name>Mn(2+)</name>
        <dbReference type="ChEBI" id="CHEBI:29035"/>
    </cofactor>
    <text evidence="8">Binds 2 manganese ions per subunit.</text>
</comment>
<feature type="domain" description="Cytosol aminopeptidase" evidence="9">
    <location>
        <begin position="276"/>
        <end position="283"/>
    </location>
</feature>
<protein>
    <recommendedName>
        <fullName evidence="8">Peptidase B</fullName>
        <ecNumber evidence="8">3.4.11.23</ecNumber>
    </recommendedName>
    <alternativeName>
        <fullName evidence="8">Aminopeptidase B</fullName>
    </alternativeName>
</protein>
<comment type="subunit">
    <text evidence="8">Homohexamer.</text>
</comment>
<gene>
    <name evidence="8 10" type="primary">pepB</name>
    <name evidence="10" type="ORF">QWZ16_14285</name>
</gene>
<comment type="catalytic activity">
    <reaction evidence="8">
        <text>Release of an N-terminal amino acid, Xaa, from a peptide or arylamide. Xaa is preferably Glu or Asp but may be other amino acids, including Leu, Met, His, Cys and Gln.</text>
        <dbReference type="EC" id="3.4.11.23"/>
    </reaction>
</comment>
<evidence type="ECO:0000256" key="4">
    <source>
        <dbReference type="ARBA" id="ARBA00022670"/>
    </source>
</evidence>
<dbReference type="InterPro" id="IPR011356">
    <property type="entry name" value="Leucine_aapep/pepB"/>
</dbReference>
<feature type="active site" evidence="8">
    <location>
        <position position="208"/>
    </location>
</feature>
<dbReference type="PANTHER" id="PTHR11963:SF20">
    <property type="entry name" value="PEPTIDASE B"/>
    <property type="match status" value="1"/>
</dbReference>
<dbReference type="HAMAP" id="MF_00504">
    <property type="entry name" value="Aminopeptidase_M17"/>
    <property type="match status" value="1"/>
</dbReference>
<keyword evidence="7 8" id="KW-0464">Manganese</keyword>
<dbReference type="EMBL" id="JAUFQC010000001">
    <property type="protein sequence ID" value="MDN3610869.1"/>
    <property type="molecule type" value="Genomic_DNA"/>
</dbReference>
<dbReference type="PANTHER" id="PTHR11963">
    <property type="entry name" value="LEUCINE AMINOPEPTIDASE-RELATED"/>
    <property type="match status" value="1"/>
</dbReference>
<feature type="binding site" evidence="8">
    <location>
        <position position="219"/>
    </location>
    <ligand>
        <name>Mn(2+)</name>
        <dbReference type="ChEBI" id="CHEBI:29035"/>
        <label>2</label>
    </ligand>
</feature>
<feature type="binding site" evidence="8">
    <location>
        <position position="280"/>
    </location>
    <ligand>
        <name>Mn(2+)</name>
        <dbReference type="ChEBI" id="CHEBI:29035"/>
        <label>1</label>
    </ligand>
</feature>
<feature type="binding site" evidence="8">
    <location>
        <position position="278"/>
    </location>
    <ligand>
        <name>Mn(2+)</name>
        <dbReference type="ChEBI" id="CHEBI:29035"/>
        <label>1</label>
    </ligand>
</feature>
<sequence>MSAVMSVYLSQEAAPLQWGDKAVLSFSESSAIIHLNNGESTLTIQRAARKLDSQGLLSVSLEGAGWDLETVWAFHQGYRGPKKKNTLTLPDLDESSQTELAARVKATDFTRDIINKPAEEVAPRQLATMAAEFIKSVAKEGTVKARIVKDKDLLAEGWEGIYAVGRGSERTSAMLQLDYNPTGDEDAPVWACLVGKGITFDSGGYSIKPSGFMAAMKADMGGAGTIAGGLGLAIMRGLNKRVKLILCCAENMISGRALKLGDIITYKNGKTVEILNTDAEGRLVLADGLMFASEHNPQLIIDCATLTGAAKNALGNDYHALMSFDDELAHHALNAAKQENEGLWPLPLAEFHRDMLPSSFADLSNISSGDYSPGASTAAAFLSHFIDDYQTGWLHIDCAATYRKSANDQWAAGATGVGVRTIAGLLLQQANQ</sequence>
<accession>A0ABT8BW07</accession>
<dbReference type="CDD" id="cd00433">
    <property type="entry name" value="Peptidase_M17"/>
    <property type="match status" value="1"/>
</dbReference>
<dbReference type="InterPro" id="IPR000819">
    <property type="entry name" value="Peptidase_M17_C"/>
</dbReference>
<evidence type="ECO:0000256" key="5">
    <source>
        <dbReference type="ARBA" id="ARBA00022723"/>
    </source>
</evidence>
<comment type="caution">
    <text evidence="10">The sequence shown here is derived from an EMBL/GenBank/DDBJ whole genome shotgun (WGS) entry which is preliminary data.</text>
</comment>
<comment type="subcellular location">
    <subcellularLocation>
        <location evidence="8">Cytoplasm</location>
    </subcellularLocation>
</comment>
<dbReference type="Pfam" id="PF12404">
    <property type="entry name" value="DUF3663"/>
    <property type="match status" value="1"/>
</dbReference>
<dbReference type="Pfam" id="PF00883">
    <property type="entry name" value="Peptidase_M17"/>
    <property type="match status" value="1"/>
</dbReference>
<dbReference type="RefSeq" id="WP_076585922.1">
    <property type="nucleotide sequence ID" value="NZ_JABEYA020000027.1"/>
</dbReference>
<dbReference type="InterPro" id="IPR008330">
    <property type="entry name" value="Pept_M17_PepB"/>
</dbReference>
<dbReference type="PROSITE" id="PS00631">
    <property type="entry name" value="CYTOSOL_AP"/>
    <property type="match status" value="1"/>
</dbReference>
<feature type="binding site" evidence="8">
    <location>
        <position position="280"/>
    </location>
    <ligand>
        <name>Mn(2+)</name>
        <dbReference type="ChEBI" id="CHEBI:29035"/>
        <label>2</label>
    </ligand>
</feature>
<keyword evidence="4 8" id="KW-0645">Protease</keyword>
<proteinExistence type="inferred from homology"/>
<feature type="active site" evidence="8">
    <location>
        <position position="282"/>
    </location>
</feature>
<dbReference type="InterPro" id="IPR047620">
    <property type="entry name" value="M17_PepB-like_N"/>
</dbReference>
<dbReference type="PRINTS" id="PR00481">
    <property type="entry name" value="LAMNOPPTDASE"/>
</dbReference>
<dbReference type="Proteomes" id="UP001238540">
    <property type="component" value="Unassembled WGS sequence"/>
</dbReference>
<feature type="binding site" evidence="8">
    <location>
        <position position="201"/>
    </location>
    <ligand>
        <name>Mn(2+)</name>
        <dbReference type="ChEBI" id="CHEBI:29035"/>
        <label>1</label>
    </ligand>
</feature>
<keyword evidence="6 8" id="KW-0378">Hydrolase</keyword>
<name>A0ABT8BW07_9VIBR</name>
<evidence type="ECO:0000256" key="1">
    <source>
        <dbReference type="ARBA" id="ARBA00009528"/>
    </source>
</evidence>
<evidence type="ECO:0000256" key="8">
    <source>
        <dbReference type="HAMAP-Rule" id="MF_00504"/>
    </source>
</evidence>
<dbReference type="EC" id="3.4.11.23" evidence="8"/>
<evidence type="ECO:0000313" key="10">
    <source>
        <dbReference type="EMBL" id="MDN3610869.1"/>
    </source>
</evidence>
<keyword evidence="5 8" id="KW-0479">Metal-binding</keyword>
<evidence type="ECO:0000256" key="6">
    <source>
        <dbReference type="ARBA" id="ARBA00022801"/>
    </source>
</evidence>
<evidence type="ECO:0000259" key="9">
    <source>
        <dbReference type="PROSITE" id="PS00631"/>
    </source>
</evidence>
<dbReference type="SUPFAM" id="SSF53187">
    <property type="entry name" value="Zn-dependent exopeptidases"/>
    <property type="match status" value="1"/>
</dbReference>
<keyword evidence="2 8" id="KW-0031">Aminopeptidase</keyword>
<evidence type="ECO:0000313" key="11">
    <source>
        <dbReference type="Proteomes" id="UP001238540"/>
    </source>
</evidence>
<evidence type="ECO:0000256" key="7">
    <source>
        <dbReference type="ARBA" id="ARBA00023211"/>
    </source>
</evidence>
<keyword evidence="3 8" id="KW-0963">Cytoplasm</keyword>
<feature type="binding site" evidence="8">
    <location>
        <position position="201"/>
    </location>
    <ligand>
        <name>Mn(2+)</name>
        <dbReference type="ChEBI" id="CHEBI:29035"/>
        <label>2</label>
    </ligand>
</feature>
<reference evidence="11" key="1">
    <citation type="journal article" date="2019" name="Int. J. Syst. Evol. Microbiol.">
        <title>The Global Catalogue of Microorganisms (GCM) 10K type strain sequencing project: providing services to taxonomists for standard genome sequencing and annotation.</title>
        <authorList>
            <consortium name="The Broad Institute Genomics Platform"/>
            <consortium name="The Broad Institute Genome Sequencing Center for Infectious Disease"/>
            <person name="Wu L."/>
            <person name="Ma J."/>
        </authorList>
    </citation>
    <scope>NUCLEOTIDE SEQUENCE [LARGE SCALE GENOMIC DNA]</scope>
    <source>
        <strain evidence="11">CECT 7398</strain>
    </source>
</reference>